<name>A0A3B0THJ2_9ZZZZ</name>
<dbReference type="GO" id="GO:0016740">
    <property type="term" value="F:transferase activity"/>
    <property type="evidence" value="ECO:0007669"/>
    <property type="project" value="UniProtKB-KW"/>
</dbReference>
<organism evidence="1">
    <name type="scientific">hydrothermal vent metagenome</name>
    <dbReference type="NCBI Taxonomy" id="652676"/>
    <lineage>
        <taxon>unclassified sequences</taxon>
        <taxon>metagenomes</taxon>
        <taxon>ecological metagenomes</taxon>
    </lineage>
</organism>
<dbReference type="EMBL" id="UOEL01000094">
    <property type="protein sequence ID" value="VAW12757.1"/>
    <property type="molecule type" value="Genomic_DNA"/>
</dbReference>
<dbReference type="Pfam" id="PF00132">
    <property type="entry name" value="Hexapep"/>
    <property type="match status" value="2"/>
</dbReference>
<evidence type="ECO:0000313" key="1">
    <source>
        <dbReference type="EMBL" id="VAW12757.1"/>
    </source>
</evidence>
<sequence>MIALIKQFRFFYLKKLKWRKYTIGKNMYVGRRVYLWAKEKITIGDNFYIGRDSQIETDCIIGDNVIFANKVAIVGKYDHHYQKLGWPIRLAPRIRNKHYSWKGLNQITVIEDDVWIGYGAIIMSGVKIQKGCIIAAGSVITKDTEPYQIYGGNPAKKIAPRFESQEDLKNHIALEKEILKKHQNYKGVKSLK</sequence>
<keyword evidence="1" id="KW-0808">Transferase</keyword>
<dbReference type="AlphaFoldDB" id="A0A3B0THJ2"/>
<reference evidence="1" key="1">
    <citation type="submission" date="2018-06" db="EMBL/GenBank/DDBJ databases">
        <authorList>
            <person name="Zhirakovskaya E."/>
        </authorList>
    </citation>
    <scope>NUCLEOTIDE SEQUENCE</scope>
</reference>
<accession>A0A3B0THJ2</accession>
<dbReference type="PANTHER" id="PTHR43300">
    <property type="entry name" value="ACETYLTRANSFERASE"/>
    <property type="match status" value="1"/>
</dbReference>
<dbReference type="Gene3D" id="2.160.10.10">
    <property type="entry name" value="Hexapeptide repeat proteins"/>
    <property type="match status" value="1"/>
</dbReference>
<dbReference type="InterPro" id="IPR011004">
    <property type="entry name" value="Trimer_LpxA-like_sf"/>
</dbReference>
<dbReference type="PANTHER" id="PTHR43300:SF11">
    <property type="entry name" value="ACETYLTRANSFERASE RV3034C-RELATED"/>
    <property type="match status" value="1"/>
</dbReference>
<dbReference type="InterPro" id="IPR050179">
    <property type="entry name" value="Trans_hexapeptide_repeat"/>
</dbReference>
<protein>
    <submittedName>
        <fullName evidence="1">Maltose O-acetyltransferase</fullName>
    </submittedName>
</protein>
<proteinExistence type="predicted"/>
<dbReference type="CDD" id="cd04647">
    <property type="entry name" value="LbH_MAT_like"/>
    <property type="match status" value="1"/>
</dbReference>
<gene>
    <name evidence="1" type="ORF">MNBD_BACTEROID03-183</name>
</gene>
<dbReference type="SUPFAM" id="SSF51161">
    <property type="entry name" value="Trimeric LpxA-like enzymes"/>
    <property type="match status" value="1"/>
</dbReference>
<dbReference type="InterPro" id="IPR001451">
    <property type="entry name" value="Hexapep"/>
</dbReference>